<keyword evidence="4" id="KW-1185">Reference proteome</keyword>
<dbReference type="SMART" id="SM00912">
    <property type="entry name" value="Haemagg_act"/>
    <property type="match status" value="1"/>
</dbReference>
<sequence>MTLTWRARRRMPALLQRLLLRSRRMPLRRMRPLLPFSLAALAPGIALATALAPGALPTGAQVVAGQAAITQAANRMNIAQGTDRAIINWNSFNIGSQAAVNIQMPSATSASLNRVLSTDPSTLLGTLTSNGRVWLVNPAGILVGAGARIDVGGFIASALNIRDEDFLANRFAFTQGGLGGKVENQGSITTPSGGMVYLVGPAVENSGIINAPNGEVLLAAGQSVQLADTNTPGVKIEVTGSDGSATNLGQILADAGRIGLGGALVKNGGQISASSVERDGGRVFLRATKSVATEASSTLSADGKRGGQVVVYAEDAADIGGHISARGSAGKGGFVETSGRGSLNVANLPDIGAGGEWLIDPTNISIVSNGVGANIGISTPDAANQIITSTGASAIVLTSTIETALNAGTNVRIATGAAGGEAGDITISGTISKSSSPIITLPALPEPVPTLTLEAHHDIIFSGGSITSTSNKLNLVLSPNQANAARSDAGSVKLNNSRIALNGGQLTLNGDMSMDSSSLASLSMSTTGTLSLVGGTNVIDANLTLPGMALSFGTLRGTGKLTVTDFAWSGGVIKGTAGDSAYDITNLSLSGITTLDGRVVNLVQNGHSTTAAGDYTSLTLTNGAVLNNAGTLALNGYGDAIGDFDYYYYTGRSQINNLATGRIVSNGAAGTINRIGTATYDGEVASGVDFNNAGAVEVNGGALRIRGGGSHTGSFAVNAGTLNETTELSFGAAQGSPVDIASAFAQNASNGGKAVITFNDGGDDRSGSVVNINAGTTLVQNLGQNSSAVVAFNKIAPYYSLDGSSLSASDIVTNLNVYLNLAEATLSDGYLLGTGKLTATNFAWSGGTIGGDGSAGLLNPAHQFTNLALSGDAYLDGRTINLAAGGHSSTELNGYTTLYMDNGAVLNNRGTLTLQGAQDTLGLANAYYSSAVGGTINNTGRIISTRSAANNDGYQYPNQIGSYYFGEGGGLASVAFNNLAGGKVEVRSDGVDEGNHAIAGGLNIRGPGSHAGSFEVSATNGAVSTLSFGSGSGSTIDIGASFTQSAGANSKTVIAFNDGSYYGYYDYGGTVNINAGTTMTATAGAGGSNSVSFGGYQDYYDYYGFLGNQVTNLNTSLTLADASLEGGVLQGSGKLTATNFAWSGGAIKGTSGVPAYDIANLALSGYTFLDGRTLNLVAGGNSSTAAGGYTELALANGAVLNNAGTLSLKGTSNVIGRAGYQYSDYLSEDTVMVSAVGSRIVNAAGGTIVTNALGNGGYTQIGDHVSVDGGVDAVAFQNHGTVNMMGGMLQIMGDNADSAPTVVNQGAIAFARSGFFKTAGAFVNAGSFGGAGYVMADSFTNNGFLAPGAAATPGTLKIVGSFTQGAGGVLAMRLGGTGSGQADKLDVAGHAVTLGGTLNLSTVDGYVPASGDSIPLILGDRVGATTFASIVRPDGMVLGYGLSTGEVARIGHIVGGKYFTNANANLSWSDAGNWSGGVLPGYLDGVVIDTGPGTMVTYDGSGIAGGATSIATLRVNAANGLDLTGGSLTVAGATSIDGVLRLNGGSFSSLGALTNTGSIAVNSGSFSALGGGTHAGGFTLNGGSASLGGATSFSSLSVTGGSLQSTGSVGVDGVFDQTAGGSINVGANSLSIRQAGDLTLGGITAGSLTLASGGAIAQHAGSAISAGELEAQAAGGIALAGSGNQIGRFSAANTGSGDITLATGGALDLGYIDNGARKVVVRAGGMLTEQNGGVSAGLLDARASGGITLDGANRLHELKAENLAAGGASAVSVVNVSGPAKLRLSGIVSQAGDVLIDDTGGIVNTGPITAAGRVSLTAHSPIDSSGAILAGGDVTLAAMSSAAGNDSITISGSISSLTGGIALSAGTNVTLDPAASLSVASGNQVLLRALTGAVTYNPAQISGALATVSQPGAPVPGTPLTGVLPYTRSVADSTVLMADLLAPTRQFGASPASSVMPVVAGNGHFNTAADYGSTHTVGGTANNFGSVAGEEPARSSDDPKQDAQFGLPRAANRGLPVCN</sequence>
<dbReference type="InterPro" id="IPR011050">
    <property type="entry name" value="Pectin_lyase_fold/virulence"/>
</dbReference>
<dbReference type="Pfam" id="PF05860">
    <property type="entry name" value="TPS"/>
    <property type="match status" value="1"/>
</dbReference>
<feature type="compositionally biased region" description="Basic and acidic residues" evidence="1">
    <location>
        <begin position="1991"/>
        <end position="2001"/>
    </location>
</feature>
<feature type="region of interest" description="Disordered" evidence="1">
    <location>
        <begin position="1982"/>
        <end position="2019"/>
    </location>
</feature>
<feature type="domain" description="Filamentous haemagglutinin FhaB/tRNA nuclease CdiA-like TPS" evidence="2">
    <location>
        <begin position="53"/>
        <end position="165"/>
    </location>
</feature>
<evidence type="ECO:0000259" key="2">
    <source>
        <dbReference type="SMART" id="SM00912"/>
    </source>
</evidence>
<dbReference type="PANTHER" id="PTHR12338">
    <property type="entry name" value="AUTOTRANSPORTER"/>
    <property type="match status" value="1"/>
</dbReference>
<dbReference type="Proteomes" id="UP000198284">
    <property type="component" value="Unassembled WGS sequence"/>
</dbReference>
<protein>
    <submittedName>
        <fullName evidence="3">Filamentous hemagglutinin family N-terminal domain-containing protein</fullName>
    </submittedName>
</protein>
<proteinExistence type="predicted"/>
<dbReference type="NCBIfam" id="TIGR01901">
    <property type="entry name" value="adhes_NPXG"/>
    <property type="match status" value="1"/>
</dbReference>
<reference evidence="3 4" key="1">
    <citation type="submission" date="2017-06" db="EMBL/GenBank/DDBJ databases">
        <authorList>
            <person name="Kim H.J."/>
            <person name="Triplett B.A."/>
        </authorList>
    </citation>
    <scope>NUCLEOTIDE SEQUENCE [LARGE SCALE GENOMIC DNA]</scope>
    <source>
        <strain evidence="3 4">U15</strain>
    </source>
</reference>
<gene>
    <name evidence="3" type="ORF">SAMN06265795_11171</name>
</gene>
<dbReference type="SUPFAM" id="SSF51126">
    <property type="entry name" value="Pectin lyase-like"/>
    <property type="match status" value="1"/>
</dbReference>
<evidence type="ECO:0000313" key="3">
    <source>
        <dbReference type="EMBL" id="SNS99634.1"/>
    </source>
</evidence>
<dbReference type="Gene3D" id="2.160.20.10">
    <property type="entry name" value="Single-stranded right-handed beta-helix, Pectin lyase-like"/>
    <property type="match status" value="1"/>
</dbReference>
<name>A0A239J4R0_9BURK</name>
<dbReference type="InterPro" id="IPR008638">
    <property type="entry name" value="FhaB/CdiA-like_TPS"/>
</dbReference>
<dbReference type="InterPro" id="IPR050909">
    <property type="entry name" value="Bact_Autotransporter_VF"/>
</dbReference>
<accession>A0A239J4R0</accession>
<dbReference type="EMBL" id="FZOT01000011">
    <property type="protein sequence ID" value="SNS99634.1"/>
    <property type="molecule type" value="Genomic_DNA"/>
</dbReference>
<evidence type="ECO:0000313" key="4">
    <source>
        <dbReference type="Proteomes" id="UP000198284"/>
    </source>
</evidence>
<dbReference type="InterPro" id="IPR012334">
    <property type="entry name" value="Pectin_lyas_fold"/>
</dbReference>
<organism evidence="3 4">
    <name type="scientific">Noviherbaspirillum humi</name>
    <dbReference type="NCBI Taxonomy" id="1688639"/>
    <lineage>
        <taxon>Bacteria</taxon>
        <taxon>Pseudomonadati</taxon>
        <taxon>Pseudomonadota</taxon>
        <taxon>Betaproteobacteria</taxon>
        <taxon>Burkholderiales</taxon>
        <taxon>Oxalobacteraceae</taxon>
        <taxon>Noviherbaspirillum</taxon>
    </lineage>
</organism>
<evidence type="ECO:0000256" key="1">
    <source>
        <dbReference type="SAM" id="MobiDB-lite"/>
    </source>
</evidence>
<dbReference type="RefSeq" id="WP_176442511.1">
    <property type="nucleotide sequence ID" value="NZ_FZOT01000011.1"/>
</dbReference>
<dbReference type="PANTHER" id="PTHR12338:SF5">
    <property type="entry name" value="ANTIGEN 43-RELATED"/>
    <property type="match status" value="1"/>
</dbReference>